<dbReference type="GeneID" id="108704742"/>
<evidence type="ECO:0000256" key="1">
    <source>
        <dbReference type="SAM" id="MobiDB-lite"/>
    </source>
</evidence>
<sequence>MLSRSKFNPKLLQTQYYPELSQSYPAHPQPQYNPAESAIPEQERDMADAMRTKLTQYTPGSLLALANTHGFQRVSIQLFGFYGHGKSSLINLCVSVLRNQPYQNFAGSGWSDGSVIRERRDFPLTNTVCITDNRGFISLDQGEITEASAQLRGLRLVDESVNWDRNMEEKLEFLVQRCHTPPTDFVLPLIVYRGTMNLTTEQSDHMKNFIVRSFAVTGVFPIVVLIESGESQEKISNNFHMLGASYVFALQKFQMEQPERDNETDVEILNILTACLDEADRGIKKRQRLGREVEFRRQVQEQIMVELELEREKVRQRVREEIKQEQDKTSVTPTIVSLATD</sequence>
<dbReference type="AlphaFoldDB" id="A0A8J0U4Q3"/>
<feature type="compositionally biased region" description="Polar residues" evidence="1">
    <location>
        <begin position="329"/>
        <end position="341"/>
    </location>
</feature>
<evidence type="ECO:0000313" key="2">
    <source>
        <dbReference type="Proteomes" id="UP000186698"/>
    </source>
</evidence>
<dbReference type="Proteomes" id="UP000186698">
    <property type="component" value="Chromosome 9_10L"/>
</dbReference>
<feature type="region of interest" description="Disordered" evidence="1">
    <location>
        <begin position="320"/>
        <end position="341"/>
    </location>
</feature>
<protein>
    <submittedName>
        <fullName evidence="3">Uncharacterized protein LOC108704742</fullName>
    </submittedName>
</protein>
<accession>A0A8J0U4Q3</accession>
<reference evidence="3" key="1">
    <citation type="submission" date="2025-08" db="UniProtKB">
        <authorList>
            <consortium name="RefSeq"/>
        </authorList>
    </citation>
    <scope>IDENTIFICATION</scope>
    <source>
        <strain evidence="3">J_2021</strain>
        <tissue evidence="3">Erythrocytes</tissue>
    </source>
</reference>
<evidence type="ECO:0000313" key="3">
    <source>
        <dbReference type="RefSeq" id="XP_018096909.1"/>
    </source>
</evidence>
<dbReference type="KEGG" id="xla:108704742"/>
<dbReference type="RefSeq" id="XP_018096909.1">
    <property type="nucleotide sequence ID" value="XM_018241420.2"/>
</dbReference>
<gene>
    <name evidence="3" type="primary">LOC108704742</name>
</gene>
<keyword evidence="2" id="KW-1185">Reference proteome</keyword>
<name>A0A8J0U4Q3_XENLA</name>
<proteinExistence type="predicted"/>
<organism evidence="2 3">
    <name type="scientific">Xenopus laevis</name>
    <name type="common">African clawed frog</name>
    <dbReference type="NCBI Taxonomy" id="8355"/>
    <lineage>
        <taxon>Eukaryota</taxon>
        <taxon>Metazoa</taxon>
        <taxon>Chordata</taxon>
        <taxon>Craniata</taxon>
        <taxon>Vertebrata</taxon>
        <taxon>Euteleostomi</taxon>
        <taxon>Amphibia</taxon>
        <taxon>Batrachia</taxon>
        <taxon>Anura</taxon>
        <taxon>Pipoidea</taxon>
        <taxon>Pipidae</taxon>
        <taxon>Xenopodinae</taxon>
        <taxon>Xenopus</taxon>
        <taxon>Xenopus</taxon>
    </lineage>
</organism>
<dbReference type="OrthoDB" id="9950073at2759"/>